<sequence>MEIIIELPAFSKKTIDKFAGKLKERNFDVFVPENPAGRPALLAAVTGTYLRTKYELGVYVSLRLLDVNLLHAYSAVLTAREFGVKGVTILKGDKPIFGENLKADSEETLTFLKSRIESVNLGLVVSLRYPIEEISRRLAKRPDYIMVIHYGSKTADKLEQVAQIARRLGVKVYPFMLIGYEKSREVFTQLNQPFIEPMELKEKCASLSNRVNGIVFSSPLDLQRAIDDVYKHCS</sequence>
<dbReference type="PANTHER" id="PTHR38755:SF1">
    <property type="entry name" value="METHYLENE-TETRAHYDROFOLATE REDUCTASE C-TERMINAL DOMAIN-CONTAINING PROTEIN"/>
    <property type="match status" value="1"/>
</dbReference>
<gene>
    <name evidence="2" type="ORF">ENM60_06955</name>
</gene>
<reference evidence="2" key="1">
    <citation type="journal article" date="2020" name="mSystems">
        <title>Genome- and Community-Level Interaction Insights into Carbon Utilization and Element Cycling Functions of Hydrothermarchaeota in Hydrothermal Sediment.</title>
        <authorList>
            <person name="Zhou Z."/>
            <person name="Liu Y."/>
            <person name="Xu W."/>
            <person name="Pan J."/>
            <person name="Luo Z.H."/>
            <person name="Li M."/>
        </authorList>
    </citation>
    <scope>NUCLEOTIDE SEQUENCE [LARGE SCALE GENOMIC DNA]</scope>
    <source>
        <strain evidence="2">SpSt-110</strain>
    </source>
</reference>
<dbReference type="EMBL" id="DRYK01000089">
    <property type="protein sequence ID" value="HHP68498.1"/>
    <property type="molecule type" value="Genomic_DNA"/>
</dbReference>
<accession>A0A7J3Y0G6</accession>
<dbReference type="AlphaFoldDB" id="A0A7J3Y0G6"/>
<comment type="caution">
    <text evidence="2">The sequence shown here is derived from an EMBL/GenBank/DDBJ whole genome shotgun (WGS) entry which is preliminary data.</text>
</comment>
<evidence type="ECO:0008006" key="3">
    <source>
        <dbReference type="Google" id="ProtNLM"/>
    </source>
</evidence>
<keyword evidence="1" id="KW-0560">Oxidoreductase</keyword>
<proteinExistence type="predicted"/>
<organism evidence="2">
    <name type="scientific">Thermogladius calderae</name>
    <dbReference type="NCBI Taxonomy" id="1200300"/>
    <lineage>
        <taxon>Archaea</taxon>
        <taxon>Thermoproteota</taxon>
        <taxon>Thermoprotei</taxon>
        <taxon>Desulfurococcales</taxon>
        <taxon>Desulfurococcaceae</taxon>
        <taxon>Thermogladius</taxon>
    </lineage>
</organism>
<dbReference type="InterPro" id="IPR029041">
    <property type="entry name" value="FAD-linked_oxidoreductase-like"/>
</dbReference>
<protein>
    <recommendedName>
        <fullName evidence="3">Methylenetetrahydrofolate reductase (NAD(P)H)</fullName>
    </recommendedName>
</protein>
<dbReference type="PANTHER" id="PTHR38755">
    <property type="entry name" value="5,10-METHYLENETETRAHYDROFOLATE REDUCTASE"/>
    <property type="match status" value="1"/>
</dbReference>
<dbReference type="SUPFAM" id="SSF51730">
    <property type="entry name" value="FAD-linked oxidoreductase"/>
    <property type="match status" value="1"/>
</dbReference>
<dbReference type="GO" id="GO:0016491">
    <property type="term" value="F:oxidoreductase activity"/>
    <property type="evidence" value="ECO:0007669"/>
    <property type="project" value="UniProtKB-KW"/>
</dbReference>
<evidence type="ECO:0000256" key="1">
    <source>
        <dbReference type="ARBA" id="ARBA00023002"/>
    </source>
</evidence>
<name>A0A7J3Y0G6_9CREN</name>
<evidence type="ECO:0000313" key="2">
    <source>
        <dbReference type="EMBL" id="HHP68498.1"/>
    </source>
</evidence>